<feature type="transmembrane region" description="Helical" evidence="1">
    <location>
        <begin position="541"/>
        <end position="558"/>
    </location>
</feature>
<dbReference type="GO" id="GO:0016747">
    <property type="term" value="F:acyltransferase activity, transferring groups other than amino-acyl groups"/>
    <property type="evidence" value="ECO:0007669"/>
    <property type="project" value="InterPro"/>
</dbReference>
<dbReference type="AlphaFoldDB" id="A0A8S3Y3P3"/>
<evidence type="ECO:0000256" key="2">
    <source>
        <dbReference type="SAM" id="SignalP"/>
    </source>
</evidence>
<organism evidence="4 5">
    <name type="scientific">Parnassius apollo</name>
    <name type="common">Apollo butterfly</name>
    <name type="synonym">Papilio apollo</name>
    <dbReference type="NCBI Taxonomy" id="110799"/>
    <lineage>
        <taxon>Eukaryota</taxon>
        <taxon>Metazoa</taxon>
        <taxon>Ecdysozoa</taxon>
        <taxon>Arthropoda</taxon>
        <taxon>Hexapoda</taxon>
        <taxon>Insecta</taxon>
        <taxon>Pterygota</taxon>
        <taxon>Neoptera</taxon>
        <taxon>Endopterygota</taxon>
        <taxon>Lepidoptera</taxon>
        <taxon>Glossata</taxon>
        <taxon>Ditrysia</taxon>
        <taxon>Papilionoidea</taxon>
        <taxon>Papilionidae</taxon>
        <taxon>Parnassiinae</taxon>
        <taxon>Parnassini</taxon>
        <taxon>Parnassius</taxon>
        <taxon>Parnassius</taxon>
    </lineage>
</organism>
<feature type="transmembrane region" description="Helical" evidence="1">
    <location>
        <begin position="610"/>
        <end position="627"/>
    </location>
</feature>
<feature type="transmembrane region" description="Helical" evidence="1">
    <location>
        <begin position="578"/>
        <end position="598"/>
    </location>
</feature>
<evidence type="ECO:0000313" key="4">
    <source>
        <dbReference type="EMBL" id="CAG5052481.1"/>
    </source>
</evidence>
<feature type="transmembrane region" description="Helical" evidence="1">
    <location>
        <begin position="283"/>
        <end position="305"/>
    </location>
</feature>
<reference evidence="4" key="1">
    <citation type="submission" date="2021-04" db="EMBL/GenBank/DDBJ databases">
        <authorList>
            <person name="Tunstrom K."/>
        </authorList>
    </citation>
    <scope>NUCLEOTIDE SEQUENCE</scope>
</reference>
<dbReference type="Proteomes" id="UP000691718">
    <property type="component" value="Unassembled WGS sequence"/>
</dbReference>
<dbReference type="SMART" id="SM00703">
    <property type="entry name" value="NRF"/>
    <property type="match status" value="1"/>
</dbReference>
<dbReference type="InterPro" id="IPR002656">
    <property type="entry name" value="Acyl_transf_3_dom"/>
</dbReference>
<feature type="signal peptide" evidence="2">
    <location>
        <begin position="1"/>
        <end position="19"/>
    </location>
</feature>
<protein>
    <submittedName>
        <fullName evidence="4">(apollo) hypothetical protein</fullName>
    </submittedName>
</protein>
<dbReference type="InterPro" id="IPR052728">
    <property type="entry name" value="O2_lipid_transport_reg"/>
</dbReference>
<proteinExistence type="predicted"/>
<evidence type="ECO:0000256" key="1">
    <source>
        <dbReference type="SAM" id="Phobius"/>
    </source>
</evidence>
<feature type="transmembrane region" description="Helical" evidence="1">
    <location>
        <begin position="325"/>
        <end position="343"/>
    </location>
</feature>
<feature type="transmembrane region" description="Helical" evidence="1">
    <location>
        <begin position="220"/>
        <end position="241"/>
    </location>
</feature>
<keyword evidence="1" id="KW-1133">Transmembrane helix</keyword>
<sequence>MKAGTFALVSYIIIGYAVTCDVLVDHNEAINITKRIIKCESKFDELMNELLSQNWAEEERPCLEQILTTIYNVKNLTLWANWIWDSMQLPVGQLYGSRYHLGNYDQCLRETVAGSHFPFRKQYCLADIVLQPDKKEVVFSNKINLNGPTEKYIYSVTKLKQRFNIMTWGVCTPQICKTKSVKSFIKALLKQSHLMNFRYTPEITLDKCEVAQDAKEQTDAIYGVLFIILSTIVPACICTLYNSTRSEANSQSNANRIIQCFCLKRNFKDLLDRHKNDIEILHGMRFISCSIIVYAHVIIMFLIVSSTGNGLDFEEDLHYSGLLKLSSVIVVDTFFLMSGLLLIRSIKGKITLGGLGKVIIKRYFRLIWWYMAGLLLVFFISPRTSCGPLCSKFAEIERDACMKTWWLGMLMVGNYIDTSNLCLLHTWYIFCDFHLTVATVLMCWVYQRQRRTGIICFTILAILSVILPGLDAYYGPEVDEYPLNFELLKELRDSHSSSPIITSYIRSHLRASPFFMGLMMGYIMTIYEPKSLRRTITKKHLTTAILVFVAVATFFLIACSYMDSVFRNAVVMAIHRPIWGAFICTVIVICEYGTFPIVKDFLSWSGFVPLSKLTYGIYMIHSTTIMYNMITTRSPLYYNSYIVMEKFLGNMALACFISLYFLLFVEAPLNNLVNLLLNNSGNAEEKVKDKKYN</sequence>
<keyword evidence="5" id="KW-1185">Reference proteome</keyword>
<keyword evidence="2" id="KW-0732">Signal</keyword>
<feature type="transmembrane region" description="Helical" evidence="1">
    <location>
        <begin position="647"/>
        <end position="665"/>
    </location>
</feature>
<dbReference type="OrthoDB" id="10026250at2759"/>
<feature type="transmembrane region" description="Helical" evidence="1">
    <location>
        <begin position="453"/>
        <end position="474"/>
    </location>
</feature>
<name>A0A8S3Y3P3_PARAO</name>
<feature type="domain" description="Nose resistant-to-fluoxetine protein N-terminal" evidence="3">
    <location>
        <begin position="59"/>
        <end position="210"/>
    </location>
</feature>
<feature type="transmembrane region" description="Helical" evidence="1">
    <location>
        <begin position="363"/>
        <end position="381"/>
    </location>
</feature>
<dbReference type="Pfam" id="PF01757">
    <property type="entry name" value="Acyl_transf_3"/>
    <property type="match status" value="1"/>
</dbReference>
<evidence type="ECO:0000313" key="5">
    <source>
        <dbReference type="Proteomes" id="UP000691718"/>
    </source>
</evidence>
<accession>A0A8S3Y3P3</accession>
<evidence type="ECO:0000259" key="3">
    <source>
        <dbReference type="SMART" id="SM00703"/>
    </source>
</evidence>
<gene>
    <name evidence="4" type="ORF">PAPOLLO_LOCUS25369</name>
</gene>
<dbReference type="InterPro" id="IPR006621">
    <property type="entry name" value="Nose-resist-to-fluoxetine_N"/>
</dbReference>
<dbReference type="Pfam" id="PF20146">
    <property type="entry name" value="NRF"/>
    <property type="match status" value="1"/>
</dbReference>
<comment type="caution">
    <text evidence="4">The sequence shown here is derived from an EMBL/GenBank/DDBJ whole genome shotgun (WGS) entry which is preliminary data.</text>
</comment>
<dbReference type="PANTHER" id="PTHR11161">
    <property type="entry name" value="O-ACYLTRANSFERASE"/>
    <property type="match status" value="1"/>
</dbReference>
<feature type="transmembrane region" description="Helical" evidence="1">
    <location>
        <begin position="427"/>
        <end position="446"/>
    </location>
</feature>
<dbReference type="PANTHER" id="PTHR11161:SF0">
    <property type="entry name" value="O-ACYLTRANSFERASE LIKE PROTEIN"/>
    <property type="match status" value="1"/>
</dbReference>
<dbReference type="EMBL" id="CAJQZP010001523">
    <property type="protein sequence ID" value="CAG5052481.1"/>
    <property type="molecule type" value="Genomic_DNA"/>
</dbReference>
<feature type="chain" id="PRO_5035713363" evidence="2">
    <location>
        <begin position="20"/>
        <end position="693"/>
    </location>
</feature>
<keyword evidence="1" id="KW-0812">Transmembrane</keyword>
<keyword evidence="1" id="KW-0472">Membrane</keyword>